<accession>A0A645JEW4</accession>
<feature type="domain" description="IstB-like ATP-binding" evidence="1">
    <location>
        <begin position="6"/>
        <end position="117"/>
    </location>
</feature>
<name>A0A645JEW4_9ZZZZ</name>
<dbReference type="Gene3D" id="3.40.50.300">
    <property type="entry name" value="P-loop containing nucleotide triphosphate hydrolases"/>
    <property type="match status" value="1"/>
</dbReference>
<dbReference type="EMBL" id="VSSQ01137442">
    <property type="protein sequence ID" value="MPN61199.1"/>
    <property type="molecule type" value="Genomic_DNA"/>
</dbReference>
<organism evidence="2">
    <name type="scientific">bioreactor metagenome</name>
    <dbReference type="NCBI Taxonomy" id="1076179"/>
    <lineage>
        <taxon>unclassified sequences</taxon>
        <taxon>metagenomes</taxon>
        <taxon>ecological metagenomes</taxon>
    </lineage>
</organism>
<sequence>MGKESKWVFLNGARGTGRTYLAIAVANETANKKLGPIAFINASLRLKELNDFSYSNKSEFERLINTLSSCPLLIIDDFGNEFKNDFIRDGVVFQILSNRASKRLMTIITSDFTIDEIVTLYSTSKAGAIRAKQIGNILKDNCEEEINLGKISIY</sequence>
<dbReference type="Pfam" id="PF01695">
    <property type="entry name" value="IstB_IS21"/>
    <property type="match status" value="1"/>
</dbReference>
<evidence type="ECO:0000313" key="2">
    <source>
        <dbReference type="EMBL" id="MPN61199.1"/>
    </source>
</evidence>
<proteinExistence type="predicted"/>
<protein>
    <recommendedName>
        <fullName evidence="1">IstB-like ATP-binding domain-containing protein</fullName>
    </recommendedName>
</protein>
<dbReference type="GO" id="GO:0006260">
    <property type="term" value="P:DNA replication"/>
    <property type="evidence" value="ECO:0007669"/>
    <property type="project" value="TreeGrafter"/>
</dbReference>
<evidence type="ECO:0000259" key="1">
    <source>
        <dbReference type="Pfam" id="PF01695"/>
    </source>
</evidence>
<dbReference type="SUPFAM" id="SSF52540">
    <property type="entry name" value="P-loop containing nucleoside triphosphate hydrolases"/>
    <property type="match status" value="1"/>
</dbReference>
<dbReference type="PANTHER" id="PTHR30050">
    <property type="entry name" value="CHROMOSOMAL REPLICATION INITIATOR PROTEIN DNAA"/>
    <property type="match status" value="1"/>
</dbReference>
<reference evidence="2" key="1">
    <citation type="submission" date="2019-08" db="EMBL/GenBank/DDBJ databases">
        <authorList>
            <person name="Kucharzyk K."/>
            <person name="Murdoch R.W."/>
            <person name="Higgins S."/>
            <person name="Loffler F."/>
        </authorList>
    </citation>
    <scope>NUCLEOTIDE SEQUENCE</scope>
</reference>
<gene>
    <name evidence="2" type="ORF">SDC9_208933</name>
</gene>
<dbReference type="PANTHER" id="PTHR30050:SF4">
    <property type="entry name" value="ATP-BINDING PROTEIN RV3427C IN INSERTION SEQUENCE-RELATED"/>
    <property type="match status" value="1"/>
</dbReference>
<dbReference type="AlphaFoldDB" id="A0A645JEW4"/>
<dbReference type="GO" id="GO:0005524">
    <property type="term" value="F:ATP binding"/>
    <property type="evidence" value="ECO:0007669"/>
    <property type="project" value="InterPro"/>
</dbReference>
<dbReference type="InterPro" id="IPR027417">
    <property type="entry name" value="P-loop_NTPase"/>
</dbReference>
<dbReference type="InterPro" id="IPR002611">
    <property type="entry name" value="IstB_ATP-bd"/>
</dbReference>
<comment type="caution">
    <text evidence="2">The sequence shown here is derived from an EMBL/GenBank/DDBJ whole genome shotgun (WGS) entry which is preliminary data.</text>
</comment>